<comment type="caution">
    <text evidence="9">The sequence shown here is derived from an EMBL/GenBank/DDBJ whole genome shotgun (WGS) entry which is preliminary data.</text>
</comment>
<feature type="domain" description="Tr-type G" evidence="8">
    <location>
        <begin position="1"/>
        <end position="173"/>
    </location>
</feature>
<dbReference type="InterPro" id="IPR027417">
    <property type="entry name" value="P-loop_NTPase"/>
</dbReference>
<organism evidence="9 10">
    <name type="scientific">Corynebacterium intestinale</name>
    <dbReference type="NCBI Taxonomy" id="2943492"/>
    <lineage>
        <taxon>Bacteria</taxon>
        <taxon>Bacillati</taxon>
        <taxon>Actinomycetota</taxon>
        <taxon>Actinomycetes</taxon>
        <taxon>Mycobacteriales</taxon>
        <taxon>Corynebacteriaceae</taxon>
        <taxon>Corynebacterium</taxon>
    </lineage>
</organism>
<dbReference type="InterPro" id="IPR004535">
    <property type="entry name" value="Transl_elong_SelB"/>
</dbReference>
<evidence type="ECO:0000256" key="2">
    <source>
        <dbReference type="ARBA" id="ARBA00015953"/>
    </source>
</evidence>
<dbReference type="CDD" id="cd04171">
    <property type="entry name" value="SelB"/>
    <property type="match status" value="1"/>
</dbReference>
<dbReference type="NCBIfam" id="TIGR00475">
    <property type="entry name" value="selB"/>
    <property type="match status" value="1"/>
</dbReference>
<dbReference type="InterPro" id="IPR050055">
    <property type="entry name" value="EF-Tu_GTPase"/>
</dbReference>
<dbReference type="Pfam" id="PF00009">
    <property type="entry name" value="GTP_EFTU"/>
    <property type="match status" value="1"/>
</dbReference>
<proteinExistence type="predicted"/>
<dbReference type="Proteomes" id="UP001203579">
    <property type="component" value="Unassembled WGS sequence"/>
</dbReference>
<evidence type="ECO:0000256" key="6">
    <source>
        <dbReference type="ARBA" id="ARBA00025526"/>
    </source>
</evidence>
<sequence>MYVVATAGHVDHGKSSLVKALTGMEPDRWEEEKRRGLTIDLGFVWTRLGSGADVAFVDVPGHEKFLGNMLAGVGPASVVLFVVAADEGWQAQSTDHRDALRALGIEHGVVALTRADRADTARRAEVAAQVKAELAGTALADAPIVYVSAKTGEGVEKLRAELDSVLAAMPAPDPQARVRLWVDRAFSVKGAGTVVTGTLAAGTVSVGDDLELSGQRATVRGVHSENRAVDSAAPVTRVALNLRGVAADQVHRGDALLSPGCWRVLDTVDVRRTFGTNMSELPQNLVVHIGTAGVGARLRPLGGEFARLTLESPLPLTLLDRFVVRSPGGRHVVAGFEVVDVHPAELNRRGDAKKRAVELETLEATNPAQWLKRCGYAELHGLVRDGFSVTEKPAGVIEFRDWWIAASQVTAWKRSLIQTVEAHAKANPLSPGLTKAAAMDALGLTEPALLGLAVAAAKLETVDGVLRMPGQTVDLGPAERGVAELERRLREDPFAAPEAEDLKELGLGPKELAAAERAGRLLRLANGVVLLPSAPREALAVVSQLEQPFTLSEARKALGTTRRVAIPVLEHLDATGATRLVDGKRFVRAAGAKEPK</sequence>
<dbReference type="InterPro" id="IPR015191">
    <property type="entry name" value="SelB_WHD4"/>
</dbReference>
<dbReference type="Pfam" id="PF03144">
    <property type="entry name" value="GTP_EFTU_D2"/>
    <property type="match status" value="1"/>
</dbReference>
<dbReference type="PANTHER" id="PTHR43721">
    <property type="entry name" value="ELONGATION FACTOR TU-RELATED"/>
    <property type="match status" value="1"/>
</dbReference>
<keyword evidence="3" id="KW-0963">Cytoplasm</keyword>
<dbReference type="GO" id="GO:0003746">
    <property type="term" value="F:translation elongation factor activity"/>
    <property type="evidence" value="ECO:0007669"/>
    <property type="project" value="UniProtKB-KW"/>
</dbReference>
<dbReference type="SUPFAM" id="SSF52540">
    <property type="entry name" value="P-loop containing nucleoside triphosphate hydrolases"/>
    <property type="match status" value="1"/>
</dbReference>
<keyword evidence="10" id="KW-1185">Reference proteome</keyword>
<dbReference type="InterPro" id="IPR036388">
    <property type="entry name" value="WH-like_DNA-bd_sf"/>
</dbReference>
<dbReference type="InterPro" id="IPR009000">
    <property type="entry name" value="Transl_B-barrel_sf"/>
</dbReference>
<comment type="function">
    <text evidence="6">Translation factor necessary for the incorporation of selenocysteine into proteins. It probably replaces EF-Tu for the insertion of selenocysteine directed by the UGA codon. SelB binds GTP and GDP.</text>
</comment>
<dbReference type="EMBL" id="JAMKFF010000001">
    <property type="protein sequence ID" value="MCL8492712.1"/>
    <property type="molecule type" value="Genomic_DNA"/>
</dbReference>
<dbReference type="SUPFAM" id="SSF46785">
    <property type="entry name" value="Winged helix' DNA-binding domain"/>
    <property type="match status" value="1"/>
</dbReference>
<evidence type="ECO:0000256" key="1">
    <source>
        <dbReference type="ARBA" id="ARBA00004496"/>
    </source>
</evidence>
<dbReference type="Gene3D" id="1.10.10.2770">
    <property type="match status" value="1"/>
</dbReference>
<dbReference type="PANTHER" id="PTHR43721:SF22">
    <property type="entry name" value="ELONGATION FACTOR TU, MITOCHONDRIAL"/>
    <property type="match status" value="1"/>
</dbReference>
<dbReference type="Gene3D" id="1.10.10.10">
    <property type="entry name" value="Winged helix-like DNA-binding domain superfamily/Winged helix DNA-binding domain"/>
    <property type="match status" value="1"/>
</dbReference>
<dbReference type="InterPro" id="IPR000795">
    <property type="entry name" value="T_Tr_GTP-bd_dom"/>
</dbReference>
<gene>
    <name evidence="9" type="primary">selB</name>
    <name evidence="9" type="ORF">M5J06_00965</name>
</gene>
<dbReference type="PROSITE" id="PS51722">
    <property type="entry name" value="G_TR_2"/>
    <property type="match status" value="1"/>
</dbReference>
<name>A0ABT0T6M1_9CORY</name>
<keyword evidence="4" id="KW-0648">Protein biosynthesis</keyword>
<evidence type="ECO:0000313" key="10">
    <source>
        <dbReference type="Proteomes" id="UP001203579"/>
    </source>
</evidence>
<comment type="subcellular location">
    <subcellularLocation>
        <location evidence="1">Cytoplasm</location>
    </subcellularLocation>
</comment>
<dbReference type="InterPro" id="IPR036390">
    <property type="entry name" value="WH_DNA-bd_sf"/>
</dbReference>
<reference evidence="9 10" key="1">
    <citation type="submission" date="2022-05" db="EMBL/GenBank/DDBJ databases">
        <title>Corynebacterium sp. B5-R-101 sp. nov., isolated from human feces.</title>
        <authorList>
            <person name="Shamsuzzaman M."/>
            <person name="Dahal R.H."/>
        </authorList>
    </citation>
    <scope>NUCLEOTIDE SEQUENCE [LARGE SCALE GENOMIC DNA]</scope>
    <source>
        <strain evidence="9 10">B5-R-101</strain>
    </source>
</reference>
<evidence type="ECO:0000256" key="7">
    <source>
        <dbReference type="ARBA" id="ARBA00031615"/>
    </source>
</evidence>
<evidence type="ECO:0000256" key="3">
    <source>
        <dbReference type="ARBA" id="ARBA00022490"/>
    </source>
</evidence>
<dbReference type="Pfam" id="PF25461">
    <property type="entry name" value="Beta-barrel_SelB"/>
    <property type="match status" value="1"/>
</dbReference>
<dbReference type="InterPro" id="IPR057335">
    <property type="entry name" value="Beta-barrel_SelB"/>
</dbReference>
<dbReference type="SUPFAM" id="SSF50447">
    <property type="entry name" value="Translation proteins"/>
    <property type="match status" value="1"/>
</dbReference>
<dbReference type="Gene3D" id="3.40.50.300">
    <property type="entry name" value="P-loop containing nucleotide triphosphate hydrolases"/>
    <property type="match status" value="1"/>
</dbReference>
<evidence type="ECO:0000256" key="5">
    <source>
        <dbReference type="ARBA" id="ARBA00023134"/>
    </source>
</evidence>
<keyword evidence="5" id="KW-0342">GTP-binding</keyword>
<accession>A0ABT0T6M1</accession>
<protein>
    <recommendedName>
        <fullName evidence="2">Selenocysteine-specific elongation factor</fullName>
    </recommendedName>
    <alternativeName>
        <fullName evidence="7">SelB translation factor</fullName>
    </alternativeName>
</protein>
<evidence type="ECO:0000256" key="4">
    <source>
        <dbReference type="ARBA" id="ARBA00022917"/>
    </source>
</evidence>
<evidence type="ECO:0000313" key="9">
    <source>
        <dbReference type="EMBL" id="MCL8492712.1"/>
    </source>
</evidence>
<dbReference type="RefSeq" id="WP_250223736.1">
    <property type="nucleotide sequence ID" value="NZ_JAMFTR010000001.1"/>
</dbReference>
<keyword evidence="9" id="KW-0251">Elongation factor</keyword>
<evidence type="ECO:0000259" key="8">
    <source>
        <dbReference type="PROSITE" id="PS51722"/>
    </source>
</evidence>
<dbReference type="InterPro" id="IPR004161">
    <property type="entry name" value="EFTu-like_2"/>
</dbReference>
<keyword evidence="5" id="KW-0547">Nucleotide-binding</keyword>
<dbReference type="Gene3D" id="2.40.30.10">
    <property type="entry name" value="Translation factors"/>
    <property type="match status" value="1"/>
</dbReference>
<dbReference type="Pfam" id="PF09107">
    <property type="entry name" value="WHD_3rd_SelB"/>
    <property type="match status" value="1"/>
</dbReference>